<evidence type="ECO:0000259" key="8">
    <source>
        <dbReference type="Pfam" id="PF20684"/>
    </source>
</evidence>
<dbReference type="EMBL" id="JAVHJO010000003">
    <property type="protein sequence ID" value="KAK6541909.1"/>
    <property type="molecule type" value="Genomic_DNA"/>
</dbReference>
<feature type="transmembrane region" description="Helical" evidence="7">
    <location>
        <begin position="121"/>
        <end position="142"/>
    </location>
</feature>
<keyword evidence="2 7" id="KW-0812">Transmembrane</keyword>
<feature type="transmembrane region" description="Helical" evidence="7">
    <location>
        <begin position="353"/>
        <end position="374"/>
    </location>
</feature>
<feature type="transmembrane region" description="Helical" evidence="7">
    <location>
        <begin position="235"/>
        <end position="255"/>
    </location>
</feature>
<comment type="similarity">
    <text evidence="5">Belongs to the SAT4 family.</text>
</comment>
<evidence type="ECO:0000256" key="6">
    <source>
        <dbReference type="SAM" id="MobiDB-lite"/>
    </source>
</evidence>
<sequence>MSSDSGTYAAPSQAETDAVNANPLFQHDIMQTLGTVLWLGPTSPKLSNLTGLQVIDAYAQYSFAVNGSLTPEGLNDLFGVTPENAAFLFTIFGGPQTLAYTTYAIAQQIQPYLEHPETPVVVVPLFIAFTIFTTFVMALRLWSRYKLAGGIQPFDWLAFAGYLMTVAWGALAVHHDHATTNLVSYYDRTWDSISECLRTYTALAMLYPWVMMTIKFSLLLFYYRMTNWNYIRWSVYVTAAVVGLNTLVAFILWIVQCPHLSSWDHPSETCRIDNVKQQVAIASIYIATDIIIWILPMPLVFQLQLYLRERILAIFTFSLGAIACIASCLRLRYLLKFGLYSTQSSTTLLIDAWTIVELNLALICASAPAVRALAIHYAPKIRSSLGSKPYSSKASAGSDHSSSGSSKSGARAKVSDVEKV</sequence>
<dbReference type="InterPro" id="IPR052337">
    <property type="entry name" value="SAT4-like"/>
</dbReference>
<dbReference type="AlphaFoldDB" id="A0AAV9XIY2"/>
<evidence type="ECO:0000256" key="3">
    <source>
        <dbReference type="ARBA" id="ARBA00022989"/>
    </source>
</evidence>
<evidence type="ECO:0000256" key="2">
    <source>
        <dbReference type="ARBA" id="ARBA00022692"/>
    </source>
</evidence>
<dbReference type="PANTHER" id="PTHR33048">
    <property type="entry name" value="PTH11-LIKE INTEGRAL MEMBRANE PROTEIN (AFU_ORTHOLOGUE AFUA_5G11245)"/>
    <property type="match status" value="1"/>
</dbReference>
<feature type="transmembrane region" description="Helical" evidence="7">
    <location>
        <begin position="154"/>
        <end position="173"/>
    </location>
</feature>
<evidence type="ECO:0000256" key="4">
    <source>
        <dbReference type="ARBA" id="ARBA00023136"/>
    </source>
</evidence>
<name>A0AAV9XIY2_9PEZI</name>
<comment type="subcellular location">
    <subcellularLocation>
        <location evidence="1">Membrane</location>
        <topology evidence="1">Multi-pass membrane protein</topology>
    </subcellularLocation>
</comment>
<evidence type="ECO:0000256" key="7">
    <source>
        <dbReference type="SAM" id="Phobius"/>
    </source>
</evidence>
<dbReference type="Proteomes" id="UP001365542">
    <property type="component" value="Unassembled WGS sequence"/>
</dbReference>
<gene>
    <name evidence="9" type="ORF">TWF694_007685</name>
</gene>
<dbReference type="PANTHER" id="PTHR33048:SF129">
    <property type="entry name" value="INTEGRAL MEMBRANE PROTEIN-RELATED"/>
    <property type="match status" value="1"/>
</dbReference>
<comment type="caution">
    <text evidence="9">The sequence shown here is derived from an EMBL/GenBank/DDBJ whole genome shotgun (WGS) entry which is preliminary data.</text>
</comment>
<dbReference type="InterPro" id="IPR049326">
    <property type="entry name" value="Rhodopsin_dom_fungi"/>
</dbReference>
<protein>
    <recommendedName>
        <fullName evidence="8">Rhodopsin domain-containing protein</fullName>
    </recommendedName>
</protein>
<feature type="transmembrane region" description="Helical" evidence="7">
    <location>
        <begin position="200"/>
        <end position="223"/>
    </location>
</feature>
<feature type="transmembrane region" description="Helical" evidence="7">
    <location>
        <begin position="311"/>
        <end position="333"/>
    </location>
</feature>
<dbReference type="Pfam" id="PF20684">
    <property type="entry name" value="Fung_rhodopsin"/>
    <property type="match status" value="1"/>
</dbReference>
<feature type="compositionally biased region" description="Low complexity" evidence="6">
    <location>
        <begin position="391"/>
        <end position="412"/>
    </location>
</feature>
<keyword evidence="10" id="KW-1185">Reference proteome</keyword>
<accession>A0AAV9XIY2</accession>
<evidence type="ECO:0000256" key="5">
    <source>
        <dbReference type="ARBA" id="ARBA00038359"/>
    </source>
</evidence>
<keyword evidence="3 7" id="KW-1133">Transmembrane helix</keyword>
<organism evidence="9 10">
    <name type="scientific">Orbilia ellipsospora</name>
    <dbReference type="NCBI Taxonomy" id="2528407"/>
    <lineage>
        <taxon>Eukaryota</taxon>
        <taxon>Fungi</taxon>
        <taxon>Dikarya</taxon>
        <taxon>Ascomycota</taxon>
        <taxon>Pezizomycotina</taxon>
        <taxon>Orbiliomycetes</taxon>
        <taxon>Orbiliales</taxon>
        <taxon>Orbiliaceae</taxon>
        <taxon>Orbilia</taxon>
    </lineage>
</organism>
<proteinExistence type="inferred from homology"/>
<feature type="domain" description="Rhodopsin" evidence="8">
    <location>
        <begin position="139"/>
        <end position="374"/>
    </location>
</feature>
<evidence type="ECO:0000256" key="1">
    <source>
        <dbReference type="ARBA" id="ARBA00004141"/>
    </source>
</evidence>
<reference evidence="9 10" key="1">
    <citation type="submission" date="2019-10" db="EMBL/GenBank/DDBJ databases">
        <authorList>
            <person name="Palmer J.M."/>
        </authorList>
    </citation>
    <scope>NUCLEOTIDE SEQUENCE [LARGE SCALE GENOMIC DNA]</scope>
    <source>
        <strain evidence="9 10">TWF694</strain>
    </source>
</reference>
<feature type="transmembrane region" description="Helical" evidence="7">
    <location>
        <begin position="275"/>
        <end position="299"/>
    </location>
</feature>
<keyword evidence="4 7" id="KW-0472">Membrane</keyword>
<feature type="region of interest" description="Disordered" evidence="6">
    <location>
        <begin position="383"/>
        <end position="420"/>
    </location>
</feature>
<evidence type="ECO:0000313" key="10">
    <source>
        <dbReference type="Proteomes" id="UP001365542"/>
    </source>
</evidence>
<evidence type="ECO:0000313" key="9">
    <source>
        <dbReference type="EMBL" id="KAK6541909.1"/>
    </source>
</evidence>
<dbReference type="GO" id="GO:0016020">
    <property type="term" value="C:membrane"/>
    <property type="evidence" value="ECO:0007669"/>
    <property type="project" value="UniProtKB-SubCell"/>
</dbReference>